<dbReference type="NCBIfam" id="NF003314">
    <property type="entry name" value="PRK04322.1"/>
    <property type="match status" value="1"/>
</dbReference>
<dbReference type="SUPFAM" id="SSF102462">
    <property type="entry name" value="Peptidyl-tRNA hydrolase II"/>
    <property type="match status" value="1"/>
</dbReference>
<dbReference type="InterPro" id="IPR002833">
    <property type="entry name" value="PTH2"/>
</dbReference>
<comment type="function">
    <text evidence="1">The natural substrate for this enzyme may be peptidyl-tRNAs which drop off the ribosome during protein synthesis.</text>
</comment>
<organism evidence="7">
    <name type="scientific">uncultured marine thaumarchaeote KM3_28_B05</name>
    <dbReference type="NCBI Taxonomy" id="1456111"/>
    <lineage>
        <taxon>Archaea</taxon>
        <taxon>Nitrososphaerota</taxon>
        <taxon>environmental samples</taxon>
    </lineage>
</organism>
<evidence type="ECO:0000256" key="6">
    <source>
        <dbReference type="ARBA" id="ARBA00050038"/>
    </source>
</evidence>
<reference evidence="7" key="1">
    <citation type="journal article" date="2014" name="Genome Biol. Evol.">
        <title>Pangenome evidence for extensive interdomain horizontal transfer affecting lineage core and shell genes in uncultured planktonic thaumarchaeota and euryarchaeota.</title>
        <authorList>
            <person name="Deschamps P."/>
            <person name="Zivanovic Y."/>
            <person name="Moreira D."/>
            <person name="Rodriguez-Valera F."/>
            <person name="Lopez-Garcia P."/>
        </authorList>
    </citation>
    <scope>NUCLEOTIDE SEQUENCE</scope>
</reference>
<protein>
    <recommendedName>
        <fullName evidence="6">Peptidyl-tRNA hydrolase</fullName>
        <ecNumber evidence="2">3.1.1.29</ecNumber>
    </recommendedName>
</protein>
<evidence type="ECO:0000256" key="4">
    <source>
        <dbReference type="ARBA" id="ARBA00038050"/>
    </source>
</evidence>
<dbReference type="NCBIfam" id="TIGR00283">
    <property type="entry name" value="arch_pth2"/>
    <property type="match status" value="1"/>
</dbReference>
<accession>A0A075GZD9</accession>
<evidence type="ECO:0000313" key="7">
    <source>
        <dbReference type="EMBL" id="AIF08300.1"/>
    </source>
</evidence>
<dbReference type="PANTHER" id="PTHR12649:SF11">
    <property type="entry name" value="PEPTIDYL-TRNA HYDROLASE 2, MITOCHONDRIAL"/>
    <property type="match status" value="1"/>
</dbReference>
<dbReference type="CDD" id="cd02430">
    <property type="entry name" value="PTH2"/>
    <property type="match status" value="1"/>
</dbReference>
<sequence>MLSEYDYYLIKLTHLNCKVYHKQFSSIIMSDIKQVIVVRTDLDMGKGKIAAQVGHACVLGAEHVRKSNSEWFQQWWSGQEKVVVKVSSIKELEEVKRGAIELGIPWSEVTDAGHTQIAPGTTTCISLGPAPEEKIDKITGELKLL</sequence>
<dbReference type="GO" id="GO:0004045">
    <property type="term" value="F:peptidyl-tRNA hydrolase activity"/>
    <property type="evidence" value="ECO:0007669"/>
    <property type="project" value="UniProtKB-EC"/>
</dbReference>
<gene>
    <name evidence="7" type="primary">PTH2</name>
</gene>
<dbReference type="InterPro" id="IPR023476">
    <property type="entry name" value="Pep_tRNA_hydro_II_dom_sf"/>
</dbReference>
<dbReference type="AlphaFoldDB" id="A0A075GZD9"/>
<evidence type="ECO:0000256" key="1">
    <source>
        <dbReference type="ARBA" id="ARBA00003043"/>
    </source>
</evidence>
<dbReference type="EMBL" id="KF900826">
    <property type="protein sequence ID" value="AIF08300.1"/>
    <property type="molecule type" value="Genomic_DNA"/>
</dbReference>
<evidence type="ECO:0000256" key="2">
    <source>
        <dbReference type="ARBA" id="ARBA00013260"/>
    </source>
</evidence>
<dbReference type="PANTHER" id="PTHR12649">
    <property type="entry name" value="PEPTIDYL-TRNA HYDROLASE 2"/>
    <property type="match status" value="1"/>
</dbReference>
<name>A0A075GZD9_9ARCH</name>
<evidence type="ECO:0000256" key="5">
    <source>
        <dbReference type="ARBA" id="ARBA00048707"/>
    </source>
</evidence>
<comment type="catalytic activity">
    <reaction evidence="5">
        <text>an N-acyl-L-alpha-aminoacyl-tRNA + H2O = an N-acyl-L-amino acid + a tRNA + H(+)</text>
        <dbReference type="Rhea" id="RHEA:54448"/>
        <dbReference type="Rhea" id="RHEA-COMP:10123"/>
        <dbReference type="Rhea" id="RHEA-COMP:13883"/>
        <dbReference type="ChEBI" id="CHEBI:15377"/>
        <dbReference type="ChEBI" id="CHEBI:15378"/>
        <dbReference type="ChEBI" id="CHEBI:59874"/>
        <dbReference type="ChEBI" id="CHEBI:78442"/>
        <dbReference type="ChEBI" id="CHEBI:138191"/>
        <dbReference type="EC" id="3.1.1.29"/>
    </reaction>
</comment>
<proteinExistence type="inferred from homology"/>
<keyword evidence="3 7" id="KW-0378">Hydrolase</keyword>
<dbReference type="EC" id="3.1.1.29" evidence="2"/>
<dbReference type="FunFam" id="3.40.1490.10:FF:000001">
    <property type="entry name" value="Peptidyl-tRNA hydrolase 2"/>
    <property type="match status" value="1"/>
</dbReference>
<dbReference type="Pfam" id="PF01981">
    <property type="entry name" value="PTH2"/>
    <property type="match status" value="1"/>
</dbReference>
<dbReference type="GO" id="GO:0005829">
    <property type="term" value="C:cytosol"/>
    <property type="evidence" value="ECO:0007669"/>
    <property type="project" value="TreeGrafter"/>
</dbReference>
<comment type="similarity">
    <text evidence="4">Belongs to the PTH2 family.</text>
</comment>
<evidence type="ECO:0000256" key="3">
    <source>
        <dbReference type="ARBA" id="ARBA00022801"/>
    </source>
</evidence>
<dbReference type="Gene3D" id="3.40.1490.10">
    <property type="entry name" value="Bit1"/>
    <property type="match status" value="1"/>
</dbReference>